<comment type="caution">
    <text evidence="2">The sequence shown here is derived from an EMBL/GenBank/DDBJ whole genome shotgun (WGS) entry which is preliminary data.</text>
</comment>
<gene>
    <name evidence="2" type="ORF">EQG63_08500</name>
</gene>
<keyword evidence="3" id="KW-1185">Reference proteome</keyword>
<dbReference type="InterPro" id="IPR000182">
    <property type="entry name" value="GNAT_dom"/>
</dbReference>
<organism evidence="2 3">
    <name type="scientific">Flavobacterium amnicola</name>
    <dbReference type="NCBI Taxonomy" id="2506422"/>
    <lineage>
        <taxon>Bacteria</taxon>
        <taxon>Pseudomonadati</taxon>
        <taxon>Bacteroidota</taxon>
        <taxon>Flavobacteriia</taxon>
        <taxon>Flavobacteriales</taxon>
        <taxon>Flavobacteriaceae</taxon>
        <taxon>Flavobacterium</taxon>
    </lineage>
</organism>
<accession>A0A4Q1K2F1</accession>
<dbReference type="CDD" id="cd04301">
    <property type="entry name" value="NAT_SF"/>
    <property type="match status" value="1"/>
</dbReference>
<name>A0A4Q1K2F1_9FLAO</name>
<dbReference type="GO" id="GO:0016747">
    <property type="term" value="F:acyltransferase activity, transferring groups other than amino-acyl groups"/>
    <property type="evidence" value="ECO:0007669"/>
    <property type="project" value="InterPro"/>
</dbReference>
<dbReference type="Proteomes" id="UP000290283">
    <property type="component" value="Unassembled WGS sequence"/>
</dbReference>
<feature type="domain" description="N-acetyltransferase" evidence="1">
    <location>
        <begin position="19"/>
        <end position="163"/>
    </location>
</feature>
<dbReference type="OrthoDB" id="9800604at2"/>
<proteinExistence type="predicted"/>
<evidence type="ECO:0000259" key="1">
    <source>
        <dbReference type="PROSITE" id="PS51186"/>
    </source>
</evidence>
<dbReference type="PANTHER" id="PTHR43617">
    <property type="entry name" value="L-AMINO ACID N-ACETYLTRANSFERASE"/>
    <property type="match status" value="1"/>
</dbReference>
<dbReference type="SUPFAM" id="SSF55729">
    <property type="entry name" value="Acyl-CoA N-acyltransferases (Nat)"/>
    <property type="match status" value="1"/>
</dbReference>
<dbReference type="PROSITE" id="PS51186">
    <property type="entry name" value="GNAT"/>
    <property type="match status" value="1"/>
</dbReference>
<dbReference type="Pfam" id="PF13673">
    <property type="entry name" value="Acetyltransf_10"/>
    <property type="match status" value="1"/>
</dbReference>
<dbReference type="RefSeq" id="WP_129435949.1">
    <property type="nucleotide sequence ID" value="NZ_SBKO01000003.1"/>
</dbReference>
<dbReference type="AlphaFoldDB" id="A0A4Q1K2F1"/>
<dbReference type="InterPro" id="IPR016181">
    <property type="entry name" value="Acyl_CoA_acyltransferase"/>
</dbReference>
<keyword evidence="2" id="KW-0808">Transferase</keyword>
<evidence type="ECO:0000313" key="3">
    <source>
        <dbReference type="Proteomes" id="UP000290283"/>
    </source>
</evidence>
<dbReference type="EMBL" id="SBKO01000003">
    <property type="protein sequence ID" value="RXR18300.1"/>
    <property type="molecule type" value="Genomic_DNA"/>
</dbReference>
<dbReference type="InterPro" id="IPR050276">
    <property type="entry name" value="MshD_Acetyltransferase"/>
</dbReference>
<sequence>MTISVATKEQLTIVKELAYTIWPDAYSEILSVAQLEYMLENFYAISSLEAQFEAGHVFLLAEEKGDYLGFAAFELNCKTTTKTKLHKLYVLPATQGTGLGKMFLEEVENSARQANNTHLFLNVNKYNKAQRFYEKQNFEIILDEVIPIGNDYIMDDYVMEKKL</sequence>
<protein>
    <submittedName>
        <fullName evidence="2">N-acetyltransferase</fullName>
    </submittedName>
</protein>
<dbReference type="Gene3D" id="3.40.630.30">
    <property type="match status" value="1"/>
</dbReference>
<evidence type="ECO:0000313" key="2">
    <source>
        <dbReference type="EMBL" id="RXR18300.1"/>
    </source>
</evidence>
<reference evidence="3" key="1">
    <citation type="submission" date="2019-01" db="EMBL/GenBank/DDBJ databases">
        <title>Cytophagaceae bacterium strain CAR-16.</title>
        <authorList>
            <person name="Chen W.-M."/>
        </authorList>
    </citation>
    <scope>NUCLEOTIDE SEQUENCE [LARGE SCALE GENOMIC DNA]</scope>
    <source>
        <strain evidence="3">LLJ-11</strain>
    </source>
</reference>